<dbReference type="PANTHER" id="PTHR10948:SF23">
    <property type="entry name" value="TRANSPOSASE INSI FOR INSERTION SEQUENCE ELEMENT IS30A-RELATED"/>
    <property type="match status" value="1"/>
</dbReference>
<evidence type="ECO:0000313" key="5">
    <source>
        <dbReference type="Proteomes" id="UP001387100"/>
    </source>
</evidence>
<dbReference type="InterPro" id="IPR012337">
    <property type="entry name" value="RNaseH-like_sf"/>
</dbReference>
<protein>
    <submittedName>
        <fullName evidence="4">IS30 family transposase</fullName>
    </submittedName>
</protein>
<organism evidence="4 5">
    <name type="scientific">Pseudokineococcus basanitobsidens</name>
    <dbReference type="NCBI Taxonomy" id="1926649"/>
    <lineage>
        <taxon>Bacteria</taxon>
        <taxon>Bacillati</taxon>
        <taxon>Actinomycetota</taxon>
        <taxon>Actinomycetes</taxon>
        <taxon>Kineosporiales</taxon>
        <taxon>Kineosporiaceae</taxon>
        <taxon>Pseudokineococcus</taxon>
    </lineage>
</organism>
<keyword evidence="5" id="KW-1185">Reference proteome</keyword>
<dbReference type="Gene3D" id="3.30.420.10">
    <property type="entry name" value="Ribonuclease H-like superfamily/Ribonuclease H"/>
    <property type="match status" value="1"/>
</dbReference>
<gene>
    <name evidence="4" type="ORF">WDZ17_16450</name>
</gene>
<dbReference type="NCBIfam" id="NF033563">
    <property type="entry name" value="transpos_IS30"/>
    <property type="match status" value="1"/>
</dbReference>
<evidence type="ECO:0000259" key="3">
    <source>
        <dbReference type="PROSITE" id="PS50994"/>
    </source>
</evidence>
<sequence>MRRHFAATGGVRTRPAGRSRRHLSLVEREEISRGLAAGYSLRAIATALGRPHCTISREVARNGGRRAYRALDADTTAYARAKRPKTSKLTARPALRAAVEQGLAEEWSPRQISHRLRLEHPDDHAMRISHEAIYLSLFVPHHSPLPRRLTQQLRTGRAMRYPKVARRPTGRGRLRDMTSWRDRPPEVETRTVPGHWEGDLLMGRRPSAIATLVERTSRYTVLVALPGLKGEDVHPALAGALNEIPTHLRRSLTWDRGREMSQHARLSADTGCPVYFCDPRSPWQRGTNENTNRLLRQYLPRAADLRQLDQAALDALAARLNGRPREVLGWRTPAEVYTAATTALEKAASTVTLPTGALTPCESPWLS</sequence>
<name>A0ABU8RP48_9ACTN</name>
<proteinExistence type="predicted"/>
<evidence type="ECO:0000256" key="2">
    <source>
        <dbReference type="SAM" id="MobiDB-lite"/>
    </source>
</evidence>
<evidence type="ECO:0000313" key="4">
    <source>
        <dbReference type="EMBL" id="MEJ5946887.1"/>
    </source>
</evidence>
<dbReference type="SUPFAM" id="SSF53098">
    <property type="entry name" value="Ribonuclease H-like"/>
    <property type="match status" value="1"/>
</dbReference>
<dbReference type="Pfam" id="PF00665">
    <property type="entry name" value="rve"/>
    <property type="match status" value="1"/>
</dbReference>
<reference evidence="4 5" key="1">
    <citation type="journal article" date="2017" name="Int. J. Syst. Evol. Microbiol.">
        <title>Pseudokineococcus basanitobsidens sp. nov., isolated from volcanic rock.</title>
        <authorList>
            <person name="Lee D.W."/>
            <person name="Park M.Y."/>
            <person name="Kim J.J."/>
            <person name="Kim B.S."/>
        </authorList>
    </citation>
    <scope>NUCLEOTIDE SEQUENCE [LARGE SCALE GENOMIC DNA]</scope>
    <source>
        <strain evidence="4 5">DSM 103726</strain>
    </source>
</reference>
<dbReference type="Pfam" id="PF13936">
    <property type="entry name" value="HTH_38"/>
    <property type="match status" value="1"/>
</dbReference>
<dbReference type="InterPro" id="IPR001584">
    <property type="entry name" value="Integrase_cat-core"/>
</dbReference>
<dbReference type="InterPro" id="IPR051917">
    <property type="entry name" value="Transposase-Integrase"/>
</dbReference>
<dbReference type="Proteomes" id="UP001387100">
    <property type="component" value="Unassembled WGS sequence"/>
</dbReference>
<dbReference type="PANTHER" id="PTHR10948">
    <property type="entry name" value="TRANSPOSASE"/>
    <property type="match status" value="1"/>
</dbReference>
<comment type="caution">
    <text evidence="4">The sequence shown here is derived from an EMBL/GenBank/DDBJ whole genome shotgun (WGS) entry which is preliminary data.</text>
</comment>
<dbReference type="PROSITE" id="PS50994">
    <property type="entry name" value="INTEGRASE"/>
    <property type="match status" value="1"/>
</dbReference>
<dbReference type="InterPro" id="IPR036397">
    <property type="entry name" value="RNaseH_sf"/>
</dbReference>
<dbReference type="EMBL" id="JBBIAA010000038">
    <property type="protein sequence ID" value="MEJ5946887.1"/>
    <property type="molecule type" value="Genomic_DNA"/>
</dbReference>
<feature type="region of interest" description="Disordered" evidence="2">
    <location>
        <begin position="1"/>
        <end position="20"/>
    </location>
</feature>
<accession>A0ABU8RP48</accession>
<dbReference type="InterPro" id="IPR025246">
    <property type="entry name" value="IS30-like_HTH"/>
</dbReference>
<feature type="domain" description="Integrase catalytic" evidence="3">
    <location>
        <begin position="189"/>
        <end position="341"/>
    </location>
</feature>
<keyword evidence="1" id="KW-0233">DNA recombination</keyword>
<dbReference type="InterPro" id="IPR053392">
    <property type="entry name" value="Transposase_IS30-like"/>
</dbReference>
<evidence type="ECO:0000256" key="1">
    <source>
        <dbReference type="ARBA" id="ARBA00023172"/>
    </source>
</evidence>